<keyword evidence="2" id="KW-1185">Reference proteome</keyword>
<organism evidence="1 2">
    <name type="scientific">Dermacentor silvarum</name>
    <name type="common">Tick</name>
    <dbReference type="NCBI Taxonomy" id="543639"/>
    <lineage>
        <taxon>Eukaryota</taxon>
        <taxon>Metazoa</taxon>
        <taxon>Ecdysozoa</taxon>
        <taxon>Arthropoda</taxon>
        <taxon>Chelicerata</taxon>
        <taxon>Arachnida</taxon>
        <taxon>Acari</taxon>
        <taxon>Parasitiformes</taxon>
        <taxon>Ixodida</taxon>
        <taxon>Ixodoidea</taxon>
        <taxon>Ixodidae</taxon>
        <taxon>Rhipicephalinae</taxon>
        <taxon>Dermacentor</taxon>
    </lineage>
</organism>
<dbReference type="EMBL" id="CM023476">
    <property type="protein sequence ID" value="KAH7941232.1"/>
    <property type="molecule type" value="Genomic_DNA"/>
</dbReference>
<sequence>MGAEAAEKMARPGVLKTHLPFNKTPYSKNAKYICVARNPYDVCVSFYYHTKGFTPKSVKDVSFATFHELFISGKLSWGDYFDHVLSWYEQRDRTNVLFLTYEQAKKDTALWALKIADFLGKGYGDQLRKEPALLEKVLEVCSLENMRSVFNDSMRYLLQDLLSLPPEKALNVPGSKASKTADEATSAEAVEAEACGDDAGNLQCGDPWDTDPAAVALRLLTAEDQRNKCPTPAHATPAAKGAPSTYETALGLSLQQREPDQGLD</sequence>
<name>A0ACB8CEY7_DERSI</name>
<evidence type="ECO:0000313" key="2">
    <source>
        <dbReference type="Proteomes" id="UP000821865"/>
    </source>
</evidence>
<proteinExistence type="predicted"/>
<dbReference type="Proteomes" id="UP000821865">
    <property type="component" value="Chromosome 7"/>
</dbReference>
<comment type="caution">
    <text evidence="1">The sequence shown here is derived from an EMBL/GenBank/DDBJ whole genome shotgun (WGS) entry which is preliminary data.</text>
</comment>
<gene>
    <name evidence="1" type="ORF">HPB49_011264</name>
</gene>
<protein>
    <submittedName>
        <fullName evidence="1">Uncharacterized protein</fullName>
    </submittedName>
</protein>
<accession>A0ACB8CEY7</accession>
<reference evidence="1" key="1">
    <citation type="submission" date="2020-05" db="EMBL/GenBank/DDBJ databases">
        <title>Large-scale comparative analyses of tick genomes elucidate their genetic diversity and vector capacities.</title>
        <authorList>
            <person name="Jia N."/>
            <person name="Wang J."/>
            <person name="Shi W."/>
            <person name="Du L."/>
            <person name="Sun Y."/>
            <person name="Zhan W."/>
            <person name="Jiang J."/>
            <person name="Wang Q."/>
            <person name="Zhang B."/>
            <person name="Ji P."/>
            <person name="Sakyi L.B."/>
            <person name="Cui X."/>
            <person name="Yuan T."/>
            <person name="Jiang B."/>
            <person name="Yang W."/>
            <person name="Lam T.T.-Y."/>
            <person name="Chang Q."/>
            <person name="Ding S."/>
            <person name="Wang X."/>
            <person name="Zhu J."/>
            <person name="Ruan X."/>
            <person name="Zhao L."/>
            <person name="Wei J."/>
            <person name="Que T."/>
            <person name="Du C."/>
            <person name="Cheng J."/>
            <person name="Dai P."/>
            <person name="Han X."/>
            <person name="Huang E."/>
            <person name="Gao Y."/>
            <person name="Liu J."/>
            <person name="Shao H."/>
            <person name="Ye R."/>
            <person name="Li L."/>
            <person name="Wei W."/>
            <person name="Wang X."/>
            <person name="Wang C."/>
            <person name="Yang T."/>
            <person name="Huo Q."/>
            <person name="Li W."/>
            <person name="Guo W."/>
            <person name="Chen H."/>
            <person name="Zhou L."/>
            <person name="Ni X."/>
            <person name="Tian J."/>
            <person name="Zhou Y."/>
            <person name="Sheng Y."/>
            <person name="Liu T."/>
            <person name="Pan Y."/>
            <person name="Xia L."/>
            <person name="Li J."/>
            <person name="Zhao F."/>
            <person name="Cao W."/>
        </authorList>
    </citation>
    <scope>NUCLEOTIDE SEQUENCE</scope>
    <source>
        <strain evidence="1">Dsil-2018</strain>
    </source>
</reference>
<evidence type="ECO:0000313" key="1">
    <source>
        <dbReference type="EMBL" id="KAH7941232.1"/>
    </source>
</evidence>